<dbReference type="Pfam" id="PF00072">
    <property type="entry name" value="Response_reg"/>
    <property type="match status" value="1"/>
</dbReference>
<dbReference type="SMART" id="SM00388">
    <property type="entry name" value="HisKA"/>
    <property type="match status" value="1"/>
</dbReference>
<dbReference type="SMART" id="SM00448">
    <property type="entry name" value="REC"/>
    <property type="match status" value="1"/>
</dbReference>
<reference evidence="9 10" key="1">
    <citation type="journal article" date="2020" name="ISME J.">
        <title>Comparative genomics reveals insights into cyanobacterial evolution and habitat adaptation.</title>
        <authorList>
            <person name="Chen M.Y."/>
            <person name="Teng W.K."/>
            <person name="Zhao L."/>
            <person name="Hu C.X."/>
            <person name="Zhou Y.K."/>
            <person name="Han B.P."/>
            <person name="Song L.R."/>
            <person name="Shu W.S."/>
        </authorList>
    </citation>
    <scope>NUCLEOTIDE SEQUENCE [LARGE SCALE GENOMIC DNA]</scope>
    <source>
        <strain evidence="9 10">FACHB-1050</strain>
    </source>
</reference>
<dbReference type="SUPFAM" id="SSF47384">
    <property type="entry name" value="Homodimeric domain of signal transducing histidine kinase"/>
    <property type="match status" value="1"/>
</dbReference>
<keyword evidence="10" id="KW-1185">Reference proteome</keyword>
<evidence type="ECO:0000256" key="1">
    <source>
        <dbReference type="ARBA" id="ARBA00000085"/>
    </source>
</evidence>
<dbReference type="PANTHER" id="PTHR43547">
    <property type="entry name" value="TWO-COMPONENT HISTIDINE KINASE"/>
    <property type="match status" value="1"/>
</dbReference>
<dbReference type="SMART" id="SM00387">
    <property type="entry name" value="HATPase_c"/>
    <property type="match status" value="1"/>
</dbReference>
<dbReference type="CDD" id="cd00082">
    <property type="entry name" value="HisKA"/>
    <property type="match status" value="1"/>
</dbReference>
<comment type="caution">
    <text evidence="9">The sequence shown here is derived from an EMBL/GenBank/DDBJ whole genome shotgun (WGS) entry which is preliminary data.</text>
</comment>
<accession>A0ABR8CH60</accession>
<dbReference type="SUPFAM" id="SSF52172">
    <property type="entry name" value="CheY-like"/>
    <property type="match status" value="1"/>
</dbReference>
<dbReference type="PRINTS" id="PR00344">
    <property type="entry name" value="BCTRLSENSOR"/>
</dbReference>
<evidence type="ECO:0000313" key="10">
    <source>
        <dbReference type="Proteomes" id="UP000618445"/>
    </source>
</evidence>
<keyword evidence="5" id="KW-0902">Two-component regulatory system</keyword>
<evidence type="ECO:0000259" key="7">
    <source>
        <dbReference type="PROSITE" id="PS50109"/>
    </source>
</evidence>
<dbReference type="InterPro" id="IPR005467">
    <property type="entry name" value="His_kinase_dom"/>
</dbReference>
<dbReference type="PROSITE" id="PS50110">
    <property type="entry name" value="RESPONSE_REGULATORY"/>
    <property type="match status" value="1"/>
</dbReference>
<feature type="domain" description="Histidine kinase" evidence="7">
    <location>
        <begin position="163"/>
        <end position="381"/>
    </location>
</feature>
<keyword evidence="3 6" id="KW-0597">Phosphoprotein</keyword>
<dbReference type="Pfam" id="PF00512">
    <property type="entry name" value="HisKA"/>
    <property type="match status" value="1"/>
</dbReference>
<organism evidence="9 10">
    <name type="scientific">Phormidium tenue FACHB-1050</name>
    <dbReference type="NCBI Taxonomy" id="2692857"/>
    <lineage>
        <taxon>Bacteria</taxon>
        <taxon>Bacillati</taxon>
        <taxon>Cyanobacteriota</taxon>
        <taxon>Cyanophyceae</taxon>
        <taxon>Oscillatoriophycideae</taxon>
        <taxon>Oscillatoriales</taxon>
        <taxon>Oscillatoriaceae</taxon>
        <taxon>Phormidium</taxon>
    </lineage>
</organism>
<evidence type="ECO:0000256" key="5">
    <source>
        <dbReference type="ARBA" id="ARBA00023012"/>
    </source>
</evidence>
<dbReference type="RefSeq" id="WP_190581880.1">
    <property type="nucleotide sequence ID" value="NZ_CAWPQU010000055.1"/>
</dbReference>
<sequence>MINTKTNISSILVVDDEPNNFDVIEALLSEYDYELHYAANGKSAIASLTAFQPDLILLDVMMPEMDGIEVCKWIKASELWQTVPIIMVTALSSKTDMANCLNAGADDFISKPINSIELRARVHSMLRIKQQYDNIQTLSHIQANTINILESTLNELRGTLASRMSHELNTPLNGIIGTISMLKEDIESMDIAEIHEMLGWADESARRLESLTKKFLIYLELEVSPSRQESFKVAHTKFSRDMIESSLKSYVKDFKRSDDLQFDLEEAEIALSDRYLLTILHELVDNAVKFSTAGKMIEISSQVAENMFNLSVKDLGRGMTNEQINRIDAFVQFERKTYEQQGIGLGLRVVKKIVELAGGNFSITSIYQQESTVHISLPLYPRS</sequence>
<dbReference type="Gene3D" id="3.40.50.2300">
    <property type="match status" value="1"/>
</dbReference>
<dbReference type="InterPro" id="IPR003661">
    <property type="entry name" value="HisK_dim/P_dom"/>
</dbReference>
<dbReference type="InterPro" id="IPR001789">
    <property type="entry name" value="Sig_transdc_resp-reg_receiver"/>
</dbReference>
<dbReference type="PROSITE" id="PS50109">
    <property type="entry name" value="HIS_KIN"/>
    <property type="match status" value="1"/>
</dbReference>
<dbReference type="PANTHER" id="PTHR43547:SF2">
    <property type="entry name" value="HYBRID SIGNAL TRANSDUCTION HISTIDINE KINASE C"/>
    <property type="match status" value="1"/>
</dbReference>
<evidence type="ECO:0000259" key="8">
    <source>
        <dbReference type="PROSITE" id="PS50110"/>
    </source>
</evidence>
<evidence type="ECO:0000313" key="9">
    <source>
        <dbReference type="EMBL" id="MBD2319648.1"/>
    </source>
</evidence>
<dbReference type="SUPFAM" id="SSF55874">
    <property type="entry name" value="ATPase domain of HSP90 chaperone/DNA topoisomerase II/histidine kinase"/>
    <property type="match status" value="1"/>
</dbReference>
<dbReference type="Pfam" id="PF02518">
    <property type="entry name" value="HATPase_c"/>
    <property type="match status" value="1"/>
</dbReference>
<comment type="catalytic activity">
    <reaction evidence="1">
        <text>ATP + protein L-histidine = ADP + protein N-phospho-L-histidine.</text>
        <dbReference type="EC" id="2.7.13.3"/>
    </reaction>
</comment>
<dbReference type="InterPro" id="IPR003594">
    <property type="entry name" value="HATPase_dom"/>
</dbReference>
<keyword evidence="4 9" id="KW-0418">Kinase</keyword>
<dbReference type="Proteomes" id="UP000618445">
    <property type="component" value="Unassembled WGS sequence"/>
</dbReference>
<dbReference type="Gene3D" id="3.30.565.10">
    <property type="entry name" value="Histidine kinase-like ATPase, C-terminal domain"/>
    <property type="match status" value="1"/>
</dbReference>
<dbReference type="InterPro" id="IPR036097">
    <property type="entry name" value="HisK_dim/P_sf"/>
</dbReference>
<feature type="domain" description="Response regulatory" evidence="8">
    <location>
        <begin position="10"/>
        <end position="126"/>
    </location>
</feature>
<gene>
    <name evidence="9" type="ORF">H6G05_22775</name>
</gene>
<feature type="modified residue" description="4-aspartylphosphate" evidence="6">
    <location>
        <position position="59"/>
    </location>
</feature>
<dbReference type="EC" id="2.7.13.3" evidence="2"/>
<dbReference type="GO" id="GO:0016301">
    <property type="term" value="F:kinase activity"/>
    <property type="evidence" value="ECO:0007669"/>
    <property type="project" value="UniProtKB-KW"/>
</dbReference>
<evidence type="ECO:0000256" key="6">
    <source>
        <dbReference type="PROSITE-ProRule" id="PRU00169"/>
    </source>
</evidence>
<dbReference type="InterPro" id="IPR011006">
    <property type="entry name" value="CheY-like_superfamily"/>
</dbReference>
<name>A0ABR8CH60_9CYAN</name>
<keyword evidence="4 9" id="KW-0808">Transferase</keyword>
<protein>
    <recommendedName>
        <fullName evidence="2">histidine kinase</fullName>
        <ecNumber evidence="2">2.7.13.3</ecNumber>
    </recommendedName>
</protein>
<dbReference type="InterPro" id="IPR004358">
    <property type="entry name" value="Sig_transdc_His_kin-like_C"/>
</dbReference>
<proteinExistence type="predicted"/>
<evidence type="ECO:0000256" key="2">
    <source>
        <dbReference type="ARBA" id="ARBA00012438"/>
    </source>
</evidence>
<dbReference type="InterPro" id="IPR036890">
    <property type="entry name" value="HATPase_C_sf"/>
</dbReference>
<dbReference type="Gene3D" id="1.10.287.130">
    <property type="match status" value="1"/>
</dbReference>
<dbReference type="EMBL" id="JACJQY010000059">
    <property type="protein sequence ID" value="MBD2319648.1"/>
    <property type="molecule type" value="Genomic_DNA"/>
</dbReference>
<evidence type="ECO:0000256" key="4">
    <source>
        <dbReference type="ARBA" id="ARBA00022777"/>
    </source>
</evidence>
<evidence type="ECO:0000256" key="3">
    <source>
        <dbReference type="ARBA" id="ARBA00022553"/>
    </source>
</evidence>